<gene>
    <name evidence="2" type="ORF">HMPREF1391_00094</name>
</gene>
<evidence type="ECO:0000313" key="2">
    <source>
        <dbReference type="EMBL" id="EKQ72921.1"/>
    </source>
</evidence>
<evidence type="ECO:0000313" key="3">
    <source>
        <dbReference type="Proteomes" id="UP000001345"/>
    </source>
</evidence>
<dbReference type="AlphaFoldDB" id="A0AB72ZX02"/>
<proteinExistence type="predicted"/>
<reference evidence="3" key="1">
    <citation type="submission" date="2023-07" db="EMBL/GenBank/DDBJ databases">
        <authorList>
            <person name="Weinstock G."/>
            <person name="Sodergren E."/>
            <person name="Lobos E.A."/>
            <person name="Fulton L."/>
            <person name="Fulton R."/>
            <person name="Courtney L."/>
            <person name="Fronick C."/>
            <person name="O'Laughlin M."/>
            <person name="Godfrey J."/>
            <person name="Wilson R.M."/>
            <person name="Miner T."/>
            <person name="Farmer C."/>
            <person name="Delehaunty K."/>
            <person name="Cordes M."/>
            <person name="Minx P."/>
            <person name="Tomlinson C."/>
            <person name="Chen J."/>
            <person name="Wollam A."/>
            <person name="Pepin K.H."/>
            <person name="Bhonagiri V."/>
            <person name="Zhang X."/>
            <person name="Suruliraj S."/>
            <person name="Antonio M."/>
            <person name="Secka O."/>
            <person name="Thomas J."/>
            <person name="Warren W."/>
            <person name="Mitreva M."/>
            <person name="Mardis E.R."/>
            <person name="Wilson R.K."/>
        </authorList>
    </citation>
    <scope>NUCLEOTIDE SEQUENCE [LARGE SCALE GENOMIC DNA]</scope>
    <source>
        <strain evidence="3">GAM100Ai</strain>
    </source>
</reference>
<organism evidence="2 3">
    <name type="scientific">Helicobacter pylori GAM100Ai</name>
    <dbReference type="NCBI Taxonomy" id="1159019"/>
    <lineage>
        <taxon>Bacteria</taxon>
        <taxon>Pseudomonadati</taxon>
        <taxon>Campylobacterota</taxon>
        <taxon>Epsilonproteobacteria</taxon>
        <taxon>Campylobacterales</taxon>
        <taxon>Helicobacteraceae</taxon>
        <taxon>Helicobacter</taxon>
    </lineage>
</organism>
<dbReference type="Proteomes" id="UP000001345">
    <property type="component" value="Unassembled WGS sequence"/>
</dbReference>
<accession>A0AB72ZX02</accession>
<feature type="compositionally biased region" description="Basic residues" evidence="1">
    <location>
        <begin position="13"/>
        <end position="25"/>
    </location>
</feature>
<sequence>MKKSRSKYQQPKPKNKKKTRFKKERKTQSFKTKQQEVLLSGNTLWLLTSEC</sequence>
<evidence type="ECO:0000256" key="1">
    <source>
        <dbReference type="SAM" id="MobiDB-lite"/>
    </source>
</evidence>
<name>A0AB72ZX02_HELPX</name>
<protein>
    <submittedName>
        <fullName evidence="2">Uncharacterized protein</fullName>
    </submittedName>
</protein>
<dbReference type="EMBL" id="ANFP01000005">
    <property type="protein sequence ID" value="EKQ72921.1"/>
    <property type="molecule type" value="Genomic_DNA"/>
</dbReference>
<comment type="caution">
    <text evidence="2">The sequence shown here is derived from an EMBL/GenBank/DDBJ whole genome shotgun (WGS) entry which is preliminary data.</text>
</comment>
<feature type="region of interest" description="Disordered" evidence="1">
    <location>
        <begin position="1"/>
        <end position="33"/>
    </location>
</feature>